<dbReference type="Proteomes" id="UP001642260">
    <property type="component" value="Unassembled WGS sequence"/>
</dbReference>
<proteinExistence type="predicted"/>
<dbReference type="AlphaFoldDB" id="A0ABC8K6X8"/>
<protein>
    <submittedName>
        <fullName evidence="1">Uncharacterized protein</fullName>
    </submittedName>
</protein>
<accession>A0ABC8K6X8</accession>
<evidence type="ECO:0000313" key="2">
    <source>
        <dbReference type="Proteomes" id="UP001642260"/>
    </source>
</evidence>
<reference evidence="1 2" key="1">
    <citation type="submission" date="2022-03" db="EMBL/GenBank/DDBJ databases">
        <authorList>
            <person name="Macdonald S."/>
            <person name="Ahmed S."/>
            <person name="Newling K."/>
        </authorList>
    </citation>
    <scope>NUCLEOTIDE SEQUENCE [LARGE SCALE GENOMIC DNA]</scope>
</reference>
<name>A0ABC8K6X8_ERUVS</name>
<comment type="caution">
    <text evidence="1">The sequence shown here is derived from an EMBL/GenBank/DDBJ whole genome shotgun (WGS) entry which is preliminary data.</text>
</comment>
<gene>
    <name evidence="1" type="ORF">ERUC_LOCUS19901</name>
</gene>
<organism evidence="1 2">
    <name type="scientific">Eruca vesicaria subsp. sativa</name>
    <name type="common">Garden rocket</name>
    <name type="synonym">Eruca sativa</name>
    <dbReference type="NCBI Taxonomy" id="29727"/>
    <lineage>
        <taxon>Eukaryota</taxon>
        <taxon>Viridiplantae</taxon>
        <taxon>Streptophyta</taxon>
        <taxon>Embryophyta</taxon>
        <taxon>Tracheophyta</taxon>
        <taxon>Spermatophyta</taxon>
        <taxon>Magnoliopsida</taxon>
        <taxon>eudicotyledons</taxon>
        <taxon>Gunneridae</taxon>
        <taxon>Pentapetalae</taxon>
        <taxon>rosids</taxon>
        <taxon>malvids</taxon>
        <taxon>Brassicales</taxon>
        <taxon>Brassicaceae</taxon>
        <taxon>Brassiceae</taxon>
        <taxon>Eruca</taxon>
    </lineage>
</organism>
<dbReference type="EMBL" id="CAKOAT010188266">
    <property type="protein sequence ID" value="CAH8354146.1"/>
    <property type="molecule type" value="Genomic_DNA"/>
</dbReference>
<keyword evidence="2" id="KW-1185">Reference proteome</keyword>
<evidence type="ECO:0000313" key="1">
    <source>
        <dbReference type="EMBL" id="CAH8354146.1"/>
    </source>
</evidence>
<sequence>MLRGIESSNDFNKDFTFNAASLYQWWAPGINMDEGGVSEIRMGLLVITAKVKGLAYQIVSNPLGDGSMRHGQVLEVNGKKTIGQVEEFPKVNITKTAWLIVLNHSSWYNSYE</sequence>